<dbReference type="AlphaFoldDB" id="A0AAN6RS02"/>
<name>A0AAN6RS02_9PEZI</name>
<evidence type="ECO:0000313" key="1">
    <source>
        <dbReference type="EMBL" id="KAK3900006.1"/>
    </source>
</evidence>
<reference evidence="1" key="2">
    <citation type="submission" date="2023-05" db="EMBL/GenBank/DDBJ databases">
        <authorList>
            <consortium name="Lawrence Berkeley National Laboratory"/>
            <person name="Steindorff A."/>
            <person name="Hensen N."/>
            <person name="Bonometti L."/>
            <person name="Westerberg I."/>
            <person name="Brannstrom I.O."/>
            <person name="Guillou S."/>
            <person name="Cros-Aarteil S."/>
            <person name="Calhoun S."/>
            <person name="Haridas S."/>
            <person name="Kuo A."/>
            <person name="Mondo S."/>
            <person name="Pangilinan J."/>
            <person name="Riley R."/>
            <person name="Labutti K."/>
            <person name="Andreopoulos B."/>
            <person name="Lipzen A."/>
            <person name="Chen C."/>
            <person name="Yanf M."/>
            <person name="Daum C."/>
            <person name="Ng V."/>
            <person name="Clum A."/>
            <person name="Ohm R."/>
            <person name="Martin F."/>
            <person name="Silar P."/>
            <person name="Natvig D."/>
            <person name="Lalanne C."/>
            <person name="Gautier V."/>
            <person name="Ament-Velasquez S.L."/>
            <person name="Kruys A."/>
            <person name="Hutchinson M.I."/>
            <person name="Powell A.J."/>
            <person name="Barry K."/>
            <person name="Miller A.N."/>
            <person name="Grigoriev I.V."/>
            <person name="Debuchy R."/>
            <person name="Gladieux P."/>
            <person name="Thoren M.H."/>
            <person name="Johannesson H."/>
        </authorList>
    </citation>
    <scope>NUCLEOTIDE SEQUENCE</scope>
    <source>
        <strain evidence="1">CBS 103.79</strain>
    </source>
</reference>
<comment type="caution">
    <text evidence="1">The sequence shown here is derived from an EMBL/GenBank/DDBJ whole genome shotgun (WGS) entry which is preliminary data.</text>
</comment>
<sequence length="208" mass="23336">MADAWDTRHRADTASPGLWDGCDWYYMRRENLVHSLPAHNPWSAKVGTPSRPYSFWTTGATLFKGKAEGKPHTGAAVVDAAEPGEGEVLRSEVAAGIGLLNLPVHRWDFRQHHTLPALVFSFHHDRTGRITQFHFDCGSMSLTMRQSRLLDFWSHEPTMDAYHMMRWMANRPIGDTEYGTAEDEAGDLGFWDASGANNGKLPVGIREV</sequence>
<reference evidence="1" key="1">
    <citation type="journal article" date="2023" name="Mol. Phylogenet. Evol.">
        <title>Genome-scale phylogeny and comparative genomics of the fungal order Sordariales.</title>
        <authorList>
            <person name="Hensen N."/>
            <person name="Bonometti L."/>
            <person name="Westerberg I."/>
            <person name="Brannstrom I.O."/>
            <person name="Guillou S."/>
            <person name="Cros-Aarteil S."/>
            <person name="Calhoun S."/>
            <person name="Haridas S."/>
            <person name="Kuo A."/>
            <person name="Mondo S."/>
            <person name="Pangilinan J."/>
            <person name="Riley R."/>
            <person name="LaButti K."/>
            <person name="Andreopoulos B."/>
            <person name="Lipzen A."/>
            <person name="Chen C."/>
            <person name="Yan M."/>
            <person name="Daum C."/>
            <person name="Ng V."/>
            <person name="Clum A."/>
            <person name="Steindorff A."/>
            <person name="Ohm R.A."/>
            <person name="Martin F."/>
            <person name="Silar P."/>
            <person name="Natvig D.O."/>
            <person name="Lalanne C."/>
            <person name="Gautier V."/>
            <person name="Ament-Velasquez S.L."/>
            <person name="Kruys A."/>
            <person name="Hutchinson M.I."/>
            <person name="Powell A.J."/>
            <person name="Barry K."/>
            <person name="Miller A.N."/>
            <person name="Grigoriev I.V."/>
            <person name="Debuchy R."/>
            <person name="Gladieux P."/>
            <person name="Hiltunen Thoren M."/>
            <person name="Johannesson H."/>
        </authorList>
    </citation>
    <scope>NUCLEOTIDE SEQUENCE</scope>
    <source>
        <strain evidence="1">CBS 103.79</strain>
    </source>
</reference>
<organism evidence="1 2">
    <name type="scientific">Staphylotrichum tortipilum</name>
    <dbReference type="NCBI Taxonomy" id="2831512"/>
    <lineage>
        <taxon>Eukaryota</taxon>
        <taxon>Fungi</taxon>
        <taxon>Dikarya</taxon>
        <taxon>Ascomycota</taxon>
        <taxon>Pezizomycotina</taxon>
        <taxon>Sordariomycetes</taxon>
        <taxon>Sordariomycetidae</taxon>
        <taxon>Sordariales</taxon>
        <taxon>Chaetomiaceae</taxon>
        <taxon>Staphylotrichum</taxon>
    </lineage>
</organism>
<accession>A0AAN6RS02</accession>
<evidence type="ECO:0000313" key="2">
    <source>
        <dbReference type="Proteomes" id="UP001303889"/>
    </source>
</evidence>
<gene>
    <name evidence="1" type="ORF">C8A05DRAFT_17636</name>
</gene>
<protein>
    <submittedName>
        <fullName evidence="1">Uncharacterized protein</fullName>
    </submittedName>
</protein>
<dbReference type="Proteomes" id="UP001303889">
    <property type="component" value="Unassembled WGS sequence"/>
</dbReference>
<keyword evidence="2" id="KW-1185">Reference proteome</keyword>
<dbReference type="EMBL" id="MU855715">
    <property type="protein sequence ID" value="KAK3900006.1"/>
    <property type="molecule type" value="Genomic_DNA"/>
</dbReference>
<proteinExistence type="predicted"/>